<dbReference type="InterPro" id="IPR051322">
    <property type="entry name" value="AA_ABC_Transporter_Permease"/>
</dbReference>
<dbReference type="Gene3D" id="1.10.3720.10">
    <property type="entry name" value="MetI-like"/>
    <property type="match status" value="1"/>
</dbReference>
<dbReference type="KEGG" id="fpp:FPB0191_01167"/>
<evidence type="ECO:0000256" key="4">
    <source>
        <dbReference type="ARBA" id="ARBA00022475"/>
    </source>
</evidence>
<dbReference type="PANTHER" id="PTHR30450:SF14">
    <property type="entry name" value="TRANSPORTER, PERMEASE PROTEIN, PUTATIVE-RELATED"/>
    <property type="match status" value="1"/>
</dbReference>
<dbReference type="InterPro" id="IPR000515">
    <property type="entry name" value="MetI-like"/>
</dbReference>
<dbReference type="InterPro" id="IPR035906">
    <property type="entry name" value="MetI-like_sf"/>
</dbReference>
<name>A0A0A7S6X6_FRIPE</name>
<evidence type="ECO:0000256" key="1">
    <source>
        <dbReference type="ARBA" id="ARBA00004651"/>
    </source>
</evidence>
<feature type="transmembrane region" description="Helical" evidence="8">
    <location>
        <begin position="82"/>
        <end position="104"/>
    </location>
</feature>
<evidence type="ECO:0000256" key="2">
    <source>
        <dbReference type="ARBA" id="ARBA00007069"/>
    </source>
</evidence>
<dbReference type="OrthoDB" id="9793490at2"/>
<organism evidence="10 11">
    <name type="scientific">Frischella perrara</name>
    <dbReference type="NCBI Taxonomy" id="1267021"/>
    <lineage>
        <taxon>Bacteria</taxon>
        <taxon>Pseudomonadati</taxon>
        <taxon>Pseudomonadota</taxon>
        <taxon>Gammaproteobacteria</taxon>
        <taxon>Orbales</taxon>
        <taxon>Orbaceae</taxon>
        <taxon>Frischella</taxon>
    </lineage>
</organism>
<feature type="transmembrane region" description="Helical" evidence="8">
    <location>
        <begin position="55"/>
        <end position="76"/>
    </location>
</feature>
<keyword evidence="4" id="KW-1003">Cell membrane</keyword>
<feature type="transmembrane region" description="Helical" evidence="8">
    <location>
        <begin position="20"/>
        <end position="43"/>
    </location>
</feature>
<dbReference type="HOGENOM" id="CLU_077375_0_1_6"/>
<gene>
    <name evidence="10" type="ORF">FPB0191_01167</name>
</gene>
<dbReference type="AlphaFoldDB" id="A0A0A7S6X6"/>
<dbReference type="PROSITE" id="PS50928">
    <property type="entry name" value="ABC_TM1"/>
    <property type="match status" value="1"/>
</dbReference>
<dbReference type="GO" id="GO:0005886">
    <property type="term" value="C:plasma membrane"/>
    <property type="evidence" value="ECO:0007669"/>
    <property type="project" value="UniProtKB-SubCell"/>
</dbReference>
<keyword evidence="7 8" id="KW-0472">Membrane</keyword>
<evidence type="ECO:0000256" key="6">
    <source>
        <dbReference type="ARBA" id="ARBA00022989"/>
    </source>
</evidence>
<dbReference type="SUPFAM" id="SSF161098">
    <property type="entry name" value="MetI-like"/>
    <property type="match status" value="1"/>
</dbReference>
<sequence length="225" mass="24547">MFDFNSLLTTDLFLTSLYQTFLMVGISLFFGAILGTIFAVILVITKPKGIAENRIIYVILNTFINIVRSIPSLILLVSVLPLSYFIIGTSYGTTAAVLPLIFFVSPYIARLVENSLLEVDTGIIEAANAMGATTWQVIWHFLLPEAKSSLVLSYTTATIGLIGATAVAGTIGAGGIGDLALNYGYYRFDHIAMITTIITLIIIVQIIQTIGNRLSKSIRNHHRKD</sequence>
<keyword evidence="6 8" id="KW-1133">Transmembrane helix</keyword>
<dbReference type="RefSeq" id="WP_039104603.1">
    <property type="nucleotide sequence ID" value="NZ_CP009056.1"/>
</dbReference>
<dbReference type="PANTHER" id="PTHR30450">
    <property type="entry name" value="ABC TRANSPORTER PERMEASE"/>
    <property type="match status" value="1"/>
</dbReference>
<evidence type="ECO:0000313" key="10">
    <source>
        <dbReference type="EMBL" id="AJA44991.1"/>
    </source>
</evidence>
<feature type="transmembrane region" description="Helical" evidence="8">
    <location>
        <begin position="191"/>
        <end position="211"/>
    </location>
</feature>
<reference evidence="10 11" key="1">
    <citation type="journal article" date="2014" name="Appl. Environ. Microbiol.">
        <title>Gut symbionts from distinct hosts exhibit genotoxic activity via divergent colibactin biosynthetic pathways.</title>
        <authorList>
            <person name="Engel P."/>
            <person name="Vizcaino M.I."/>
            <person name="Crawford J.M."/>
        </authorList>
    </citation>
    <scope>NUCLEOTIDE SEQUENCE [LARGE SCALE GENOMIC DNA]</scope>
    <source>
        <strain evidence="10 11">PEB0191</strain>
    </source>
</reference>
<dbReference type="GO" id="GO:0048473">
    <property type="term" value="P:D-methionine transmembrane transport"/>
    <property type="evidence" value="ECO:0007669"/>
    <property type="project" value="TreeGrafter"/>
</dbReference>
<evidence type="ECO:0000313" key="11">
    <source>
        <dbReference type="Proteomes" id="UP000030901"/>
    </source>
</evidence>
<proteinExistence type="inferred from homology"/>
<dbReference type="EMBL" id="CP009056">
    <property type="protein sequence ID" value="AJA44991.1"/>
    <property type="molecule type" value="Genomic_DNA"/>
</dbReference>
<keyword evidence="3 8" id="KW-0813">Transport</keyword>
<accession>A0A0A7S6X6</accession>
<dbReference type="Pfam" id="PF00528">
    <property type="entry name" value="BPD_transp_1"/>
    <property type="match status" value="1"/>
</dbReference>
<protein>
    <submittedName>
        <fullName evidence="10">ABC-type metal ion transport system, permease component</fullName>
    </submittedName>
</protein>
<keyword evidence="11" id="KW-1185">Reference proteome</keyword>
<comment type="subcellular location">
    <subcellularLocation>
        <location evidence="1 8">Cell membrane</location>
        <topology evidence="1 8">Multi-pass membrane protein</topology>
    </subcellularLocation>
</comment>
<evidence type="ECO:0000256" key="8">
    <source>
        <dbReference type="RuleBase" id="RU363032"/>
    </source>
</evidence>
<evidence type="ECO:0000256" key="3">
    <source>
        <dbReference type="ARBA" id="ARBA00022448"/>
    </source>
</evidence>
<evidence type="ECO:0000256" key="7">
    <source>
        <dbReference type="ARBA" id="ARBA00023136"/>
    </source>
</evidence>
<dbReference type="Proteomes" id="UP000030901">
    <property type="component" value="Chromosome"/>
</dbReference>
<feature type="transmembrane region" description="Helical" evidence="8">
    <location>
        <begin position="151"/>
        <end position="171"/>
    </location>
</feature>
<keyword evidence="5 8" id="KW-0812">Transmembrane</keyword>
<dbReference type="CDD" id="cd06261">
    <property type="entry name" value="TM_PBP2"/>
    <property type="match status" value="1"/>
</dbReference>
<dbReference type="FunFam" id="1.10.3720.10:FF:000002">
    <property type="entry name" value="D-methionine ABC transporter permease MetI"/>
    <property type="match status" value="1"/>
</dbReference>
<dbReference type="STRING" id="1267021.FPB0191_01167"/>
<evidence type="ECO:0000256" key="5">
    <source>
        <dbReference type="ARBA" id="ARBA00022692"/>
    </source>
</evidence>
<evidence type="ECO:0000259" key="9">
    <source>
        <dbReference type="PROSITE" id="PS50928"/>
    </source>
</evidence>
<feature type="domain" description="ABC transmembrane type-1" evidence="9">
    <location>
        <begin position="17"/>
        <end position="209"/>
    </location>
</feature>
<comment type="similarity">
    <text evidence="2">Belongs to the binding-protein-dependent transport system permease family. CysTW subfamily.</text>
</comment>